<feature type="signal peptide" evidence="5">
    <location>
        <begin position="1"/>
        <end position="18"/>
    </location>
</feature>
<comment type="pathway">
    <text evidence="2">Glycan metabolism; osmoregulated periplasmic glucan (OPG) biosynthesis.</text>
</comment>
<dbReference type="Proteomes" id="UP001459204">
    <property type="component" value="Unassembled WGS sequence"/>
</dbReference>
<evidence type="ECO:0000256" key="2">
    <source>
        <dbReference type="ARBA" id="ARBA00005001"/>
    </source>
</evidence>
<dbReference type="InterPro" id="IPR014756">
    <property type="entry name" value="Ig_E-set"/>
</dbReference>
<name>A0ABU9IVT8_9GAMM</name>
<comment type="caution">
    <text evidence="7">The sequence shown here is derived from an EMBL/GenBank/DDBJ whole genome shotgun (WGS) entry which is preliminary data.</text>
</comment>
<dbReference type="InterPro" id="IPR007444">
    <property type="entry name" value="Glucan_biosyn_MdoG_C"/>
</dbReference>
<keyword evidence="5" id="KW-0732">Signal</keyword>
<protein>
    <submittedName>
        <fullName evidence="7">Glucan biosynthesis protein G</fullName>
    </submittedName>
</protein>
<dbReference type="SUPFAM" id="SSF81296">
    <property type="entry name" value="E set domains"/>
    <property type="match status" value="1"/>
</dbReference>
<evidence type="ECO:0000256" key="3">
    <source>
        <dbReference type="ARBA" id="ARBA00009284"/>
    </source>
</evidence>
<comment type="similarity">
    <text evidence="3">Belongs to the OpgD/OpgG family.</text>
</comment>
<dbReference type="InterPro" id="IPR011013">
    <property type="entry name" value="Gal_mutarotase_sf_dom"/>
</dbReference>
<evidence type="ECO:0000259" key="6">
    <source>
        <dbReference type="Pfam" id="PF04349"/>
    </source>
</evidence>
<reference evidence="7 8" key="1">
    <citation type="submission" date="2024-04" db="EMBL/GenBank/DDBJ databases">
        <title>Draft genome sequence of Pseudoxanthomonas putridarboris WD12.</title>
        <authorList>
            <person name="Oh J."/>
        </authorList>
    </citation>
    <scope>NUCLEOTIDE SEQUENCE [LARGE SCALE GENOMIC DNA]</scope>
    <source>
        <strain evidence="7 8">WD12</strain>
    </source>
</reference>
<accession>A0ABU9IVT8</accession>
<feature type="chain" id="PRO_5045963287" evidence="5">
    <location>
        <begin position="19"/>
        <end position="508"/>
    </location>
</feature>
<dbReference type="PIRSF" id="PIRSF006281">
    <property type="entry name" value="MdoG"/>
    <property type="match status" value="1"/>
</dbReference>
<dbReference type="EMBL" id="JBBWWT010000001">
    <property type="protein sequence ID" value="MEL1263083.1"/>
    <property type="molecule type" value="Genomic_DNA"/>
</dbReference>
<evidence type="ECO:0000313" key="7">
    <source>
        <dbReference type="EMBL" id="MEL1263083.1"/>
    </source>
</evidence>
<dbReference type="Pfam" id="PF04349">
    <property type="entry name" value="MdoG"/>
    <property type="match status" value="1"/>
</dbReference>
<dbReference type="InterPro" id="IPR013783">
    <property type="entry name" value="Ig-like_fold"/>
</dbReference>
<organism evidence="7 8">
    <name type="scientific">Pseudoxanthomonas putridarboris</name>
    <dbReference type="NCBI Taxonomy" id="752605"/>
    <lineage>
        <taxon>Bacteria</taxon>
        <taxon>Pseudomonadati</taxon>
        <taxon>Pseudomonadota</taxon>
        <taxon>Gammaproteobacteria</taxon>
        <taxon>Lysobacterales</taxon>
        <taxon>Lysobacteraceae</taxon>
        <taxon>Pseudoxanthomonas</taxon>
    </lineage>
</organism>
<dbReference type="PANTHER" id="PTHR30504:SF2">
    <property type="entry name" value="GLUCANS BIOSYNTHESIS PROTEIN G"/>
    <property type="match status" value="1"/>
</dbReference>
<evidence type="ECO:0000256" key="5">
    <source>
        <dbReference type="SAM" id="SignalP"/>
    </source>
</evidence>
<dbReference type="InterPro" id="IPR014718">
    <property type="entry name" value="GH-type_carb-bd"/>
</dbReference>
<dbReference type="SUPFAM" id="SSF74650">
    <property type="entry name" value="Galactose mutarotase-like"/>
    <property type="match status" value="1"/>
</dbReference>
<dbReference type="InterPro" id="IPR014438">
    <property type="entry name" value="Glucan_biosyn_MdoG/MdoD"/>
</dbReference>
<comment type="subcellular location">
    <subcellularLocation>
        <location evidence="1">Periplasm</location>
    </subcellularLocation>
</comment>
<keyword evidence="4" id="KW-0574">Periplasm</keyword>
<keyword evidence="8" id="KW-1185">Reference proteome</keyword>
<dbReference type="Gene3D" id="2.60.40.10">
    <property type="entry name" value="Immunoglobulins"/>
    <property type="match status" value="1"/>
</dbReference>
<proteinExistence type="inferred from homology"/>
<evidence type="ECO:0000256" key="4">
    <source>
        <dbReference type="ARBA" id="ARBA00022764"/>
    </source>
</evidence>
<evidence type="ECO:0000256" key="1">
    <source>
        <dbReference type="ARBA" id="ARBA00004418"/>
    </source>
</evidence>
<gene>
    <name evidence="7" type="ORF">AAD027_01670</name>
</gene>
<dbReference type="PANTHER" id="PTHR30504">
    <property type="entry name" value="GLUCANS BIOSYNTHESIS PROTEIN"/>
    <property type="match status" value="1"/>
</dbReference>
<dbReference type="Gene3D" id="2.70.98.10">
    <property type="match status" value="1"/>
</dbReference>
<sequence>MHTAMSLAVLGAARPLPAWPMAAAATSSASSPFDALTVPRLARELSRRPYQAPDETLPELLDAGYDAYRDLRFDPRQALWRKEGLPFQLQMFHRGFLFKQRVELWRVHDGHATPIGYSPELFDFPPGVRLPAGEGLGFAGFRVHARLNDPDYFDELIAFLGASYFRALAKGHVYGLSARGLALGSGDPGAEEFPLFRAFWIEQPARTADHLVVHALLDSLSVAGAFRFAIRPGGETLIDVQSRLYPRVDLARAGIAPLTSMFEFDAGDRVGTDDYRPAVHDSDGLAIFNGRREQIWRPLSNPPRVQISAFADEGPRGFGLMQRKRAFSDYVDIEARYHDRPSLWIEPLGPWGKGAVTLVEIPTADEYHDNIVAFWRPERPLRAGQEHRFDYRMHWCDDHGWQRGLATVASTRMGAAPDAAKRLVVIDLVGGRLGALPGEAEVKTDVWASHGEISNVVAYPNPQAGGWRLSFEFRPRTENAEGRDVELHARVMDAQGPLSETWLYRWSP</sequence>
<evidence type="ECO:0000313" key="8">
    <source>
        <dbReference type="Proteomes" id="UP001459204"/>
    </source>
</evidence>
<feature type="domain" description="Glucan biosynthesis periplasmic MdoG C-terminal" evidence="6">
    <location>
        <begin position="33"/>
        <end position="506"/>
    </location>
</feature>